<dbReference type="InterPro" id="IPR001763">
    <property type="entry name" value="Rhodanese-like_dom"/>
</dbReference>
<dbReference type="GO" id="GO:0016301">
    <property type="term" value="F:kinase activity"/>
    <property type="evidence" value="ECO:0007669"/>
    <property type="project" value="UniProtKB-KW"/>
</dbReference>
<organism evidence="2">
    <name type="scientific">Triatoma infestans</name>
    <name type="common">Assassin bug</name>
    <dbReference type="NCBI Taxonomy" id="30076"/>
    <lineage>
        <taxon>Eukaryota</taxon>
        <taxon>Metazoa</taxon>
        <taxon>Ecdysozoa</taxon>
        <taxon>Arthropoda</taxon>
        <taxon>Hexapoda</taxon>
        <taxon>Insecta</taxon>
        <taxon>Pterygota</taxon>
        <taxon>Neoptera</taxon>
        <taxon>Paraneoptera</taxon>
        <taxon>Hemiptera</taxon>
        <taxon>Heteroptera</taxon>
        <taxon>Panheteroptera</taxon>
        <taxon>Cimicomorpha</taxon>
        <taxon>Reduviidae</taxon>
        <taxon>Triatominae</taxon>
        <taxon>Triatoma</taxon>
    </lineage>
</organism>
<feature type="domain" description="Rhodanese" evidence="1">
    <location>
        <begin position="7"/>
        <end position="56"/>
    </location>
</feature>
<evidence type="ECO:0000259" key="1">
    <source>
        <dbReference type="PROSITE" id="PS50206"/>
    </source>
</evidence>
<keyword evidence="2" id="KW-0808">Transferase</keyword>
<reference evidence="2" key="1">
    <citation type="submission" date="2016-04" db="EMBL/GenBank/DDBJ databases">
        <authorList>
            <person name="Calderon-Fernandez G.M.Sr."/>
        </authorList>
    </citation>
    <scope>NUCLEOTIDE SEQUENCE</scope>
    <source>
        <strain evidence="2">Int1</strain>
        <tissue evidence="2">Integument</tissue>
    </source>
</reference>
<dbReference type="SUPFAM" id="SSF52821">
    <property type="entry name" value="Rhodanese/Cell cycle control phosphatase"/>
    <property type="match status" value="1"/>
</dbReference>
<evidence type="ECO:0000313" key="2">
    <source>
        <dbReference type="EMBL" id="JAR96125.1"/>
    </source>
</evidence>
<dbReference type="PROSITE" id="PS50206">
    <property type="entry name" value="RHODANESE_3"/>
    <property type="match status" value="1"/>
</dbReference>
<protein>
    <submittedName>
        <fullName evidence="2">Tbc domain-containing protein kinase-like protein</fullName>
    </submittedName>
</protein>
<keyword evidence="2" id="KW-0418">Kinase</keyword>
<dbReference type="EMBL" id="GEMB01007250">
    <property type="protein sequence ID" value="JAR96125.1"/>
    <property type="molecule type" value="Transcribed_RNA"/>
</dbReference>
<sequence length="60" mass="6550">MALLHSNKGKIIVVVGEEMKLTTEFCNFLVGCGLPKVCSLSGGISTLQNYRHEEILVKLS</sequence>
<dbReference type="AlphaFoldDB" id="A0A170UVA8"/>
<proteinExistence type="predicted"/>
<name>A0A170UVA8_TRIIF</name>
<reference evidence="2" key="2">
    <citation type="journal article" date="2017" name="J. Med. Entomol.">
        <title>Transcriptome Analysis of the Triatoma infestans (Hemiptera: Reduviidae) Integument.</title>
        <authorList>
            <person name="Calderon-Fernandez G.M."/>
            <person name="Moriconi D.E."/>
            <person name="Dulbecco A.B."/>
            <person name="Juarez M.P."/>
        </authorList>
    </citation>
    <scope>NUCLEOTIDE SEQUENCE</scope>
    <source>
        <strain evidence="2">Int1</strain>
        <tissue evidence="2">Integument</tissue>
    </source>
</reference>
<dbReference type="InterPro" id="IPR036873">
    <property type="entry name" value="Rhodanese-like_dom_sf"/>
</dbReference>
<accession>A0A170UVA8</accession>